<comment type="caution">
    <text evidence="6">The sequence shown here is derived from an EMBL/GenBank/DDBJ whole genome shotgun (WGS) entry which is preliminary data.</text>
</comment>
<name>A0A918XPN4_9PROT</name>
<keyword evidence="4" id="KW-0411">Iron-sulfur</keyword>
<dbReference type="Gene3D" id="2.40.40.20">
    <property type="match status" value="1"/>
</dbReference>
<comment type="similarity">
    <text evidence="1">Belongs to the prokaryotic molybdopterin-containing oxidoreductase family.</text>
</comment>
<evidence type="ECO:0000256" key="3">
    <source>
        <dbReference type="ARBA" id="ARBA00023004"/>
    </source>
</evidence>
<dbReference type="CDD" id="cd02766">
    <property type="entry name" value="MopB_3"/>
    <property type="match status" value="1"/>
</dbReference>
<gene>
    <name evidence="6" type="ORF">GCM10017083_10410</name>
</gene>
<evidence type="ECO:0000259" key="5">
    <source>
        <dbReference type="SMART" id="SM00926"/>
    </source>
</evidence>
<dbReference type="PANTHER" id="PTHR43742:SF6">
    <property type="entry name" value="OXIDOREDUCTASE YYAE-RELATED"/>
    <property type="match status" value="1"/>
</dbReference>
<dbReference type="SUPFAM" id="SSF50692">
    <property type="entry name" value="ADC-like"/>
    <property type="match status" value="1"/>
</dbReference>
<accession>A0A918XPN4</accession>
<reference evidence="6" key="2">
    <citation type="submission" date="2020-09" db="EMBL/GenBank/DDBJ databases">
        <authorList>
            <person name="Sun Q."/>
            <person name="Kim S."/>
        </authorList>
    </citation>
    <scope>NUCLEOTIDE SEQUENCE</scope>
    <source>
        <strain evidence="6">KCTC 42651</strain>
    </source>
</reference>
<sequence>MPDGHAAVTRDSVCPLDCPDTCSLAVTVEDDRVVAVRGSDANPLTESVVCNKVARYYPDFVHGATRLRHPLKRVGARGEGRFERISWEEAIDRVHDGLAAAIERFGPESVVPFSYAGPHGMLAVGSMDYRFFHKLGASRLDRPPMCGGVKTEACVSVYGNMPGTPPEQGVEAELIVVWGNNVTVSNLHFIRTVNRAKAKGAKLVVIDPKRVKVADQADMHVAIRPGTDAALALALAAELERLQAIDRGFVERWTVGADELLAEARAWTVERAAAECGIPAEQIRTLARWYADAEPALIAVGNGLERNRNGGNGIRAIVALPALAGKWGVVGGGAVVRAGAAVPKTPARLQRPDLAPEGTRTLNIMDVPRLILDPGEATPIGALFVYNHNPVAVHPEQRLVREALSRPDLFVVGCEVQMTDSMAYADVILPACTHFEHADLFPAYGQTYLQRADAVIPPVGESLPNTEIFRRLAARFGFDEPCFRATDSELMDDAVDGDDPRLGGIRPSRLPLASARNMTAPDGASPIVPFATVFPTTPSGKAELASELTEAKRGFRVPVYRKLESTWPLALITPSSADRTNATFGSHEASSGMPPLEIHPDDAAARGIAGGAEVRVWNDLGETRLKAVVTDAVRPGVVYSPKGTWARTSPTGDTVNALMVSAKADLCEGACFNDTRVEVAPA</sequence>
<dbReference type="GO" id="GO:0046872">
    <property type="term" value="F:metal ion binding"/>
    <property type="evidence" value="ECO:0007669"/>
    <property type="project" value="UniProtKB-KW"/>
</dbReference>
<dbReference type="Pfam" id="PF00384">
    <property type="entry name" value="Molybdopterin"/>
    <property type="match status" value="1"/>
</dbReference>
<dbReference type="Gene3D" id="3.30.2070.10">
    <property type="entry name" value="Formate dehydrogenase/DMSO reductase"/>
    <property type="match status" value="1"/>
</dbReference>
<evidence type="ECO:0000256" key="2">
    <source>
        <dbReference type="ARBA" id="ARBA00022723"/>
    </source>
</evidence>
<dbReference type="EMBL" id="BMZS01000002">
    <property type="protein sequence ID" value="GHD43825.1"/>
    <property type="molecule type" value="Genomic_DNA"/>
</dbReference>
<dbReference type="Pfam" id="PF01568">
    <property type="entry name" value="Molydop_binding"/>
    <property type="match status" value="1"/>
</dbReference>
<dbReference type="PANTHER" id="PTHR43742">
    <property type="entry name" value="TRIMETHYLAMINE-N-OXIDE REDUCTASE"/>
    <property type="match status" value="1"/>
</dbReference>
<dbReference type="InterPro" id="IPR006656">
    <property type="entry name" value="Mopterin_OxRdtase"/>
</dbReference>
<evidence type="ECO:0000256" key="4">
    <source>
        <dbReference type="ARBA" id="ARBA00023014"/>
    </source>
</evidence>
<dbReference type="GO" id="GO:0051536">
    <property type="term" value="F:iron-sulfur cluster binding"/>
    <property type="evidence" value="ECO:0007669"/>
    <property type="project" value="UniProtKB-KW"/>
</dbReference>
<organism evidence="6 7">
    <name type="scientific">Thalassobaculum fulvum</name>
    <dbReference type="NCBI Taxonomy" id="1633335"/>
    <lineage>
        <taxon>Bacteria</taxon>
        <taxon>Pseudomonadati</taxon>
        <taxon>Pseudomonadota</taxon>
        <taxon>Alphaproteobacteria</taxon>
        <taxon>Rhodospirillales</taxon>
        <taxon>Thalassobaculaceae</taxon>
        <taxon>Thalassobaculum</taxon>
    </lineage>
</organism>
<dbReference type="SUPFAM" id="SSF53706">
    <property type="entry name" value="Formate dehydrogenase/DMSO reductase, domains 1-3"/>
    <property type="match status" value="1"/>
</dbReference>
<evidence type="ECO:0000313" key="6">
    <source>
        <dbReference type="EMBL" id="GHD43825.1"/>
    </source>
</evidence>
<evidence type="ECO:0000256" key="1">
    <source>
        <dbReference type="ARBA" id="ARBA00010312"/>
    </source>
</evidence>
<dbReference type="Gene3D" id="3.40.50.740">
    <property type="match status" value="1"/>
</dbReference>
<feature type="domain" description="4Fe-4S Mo/W bis-MGD-type" evidence="5">
    <location>
        <begin position="7"/>
        <end position="63"/>
    </location>
</feature>
<dbReference type="GO" id="GO:0016491">
    <property type="term" value="F:oxidoreductase activity"/>
    <property type="evidence" value="ECO:0007669"/>
    <property type="project" value="InterPro"/>
</dbReference>
<proteinExistence type="inferred from homology"/>
<dbReference type="Gene3D" id="3.40.228.10">
    <property type="entry name" value="Dimethylsulfoxide Reductase, domain 2"/>
    <property type="match status" value="1"/>
</dbReference>
<protein>
    <submittedName>
        <fullName evidence="6">Molybdopterin containing oxidoreductase</fullName>
    </submittedName>
</protein>
<reference evidence="6" key="1">
    <citation type="journal article" date="2014" name="Int. J. Syst. Evol. Microbiol.">
        <title>Complete genome sequence of Corynebacterium casei LMG S-19264T (=DSM 44701T), isolated from a smear-ripened cheese.</title>
        <authorList>
            <consortium name="US DOE Joint Genome Institute (JGI-PGF)"/>
            <person name="Walter F."/>
            <person name="Albersmeier A."/>
            <person name="Kalinowski J."/>
            <person name="Ruckert C."/>
        </authorList>
    </citation>
    <scope>NUCLEOTIDE SEQUENCE</scope>
    <source>
        <strain evidence="6">KCTC 42651</strain>
    </source>
</reference>
<dbReference type="Proteomes" id="UP000630353">
    <property type="component" value="Unassembled WGS sequence"/>
</dbReference>
<evidence type="ECO:0000313" key="7">
    <source>
        <dbReference type="Proteomes" id="UP000630353"/>
    </source>
</evidence>
<dbReference type="InterPro" id="IPR006963">
    <property type="entry name" value="Mopterin_OxRdtase_4Fe-4S_dom"/>
</dbReference>
<dbReference type="Pfam" id="PF04879">
    <property type="entry name" value="Molybdop_Fe4S4"/>
    <property type="match status" value="1"/>
</dbReference>
<dbReference type="Gene3D" id="2.20.25.90">
    <property type="entry name" value="ADC-like domains"/>
    <property type="match status" value="1"/>
</dbReference>
<dbReference type="AlphaFoldDB" id="A0A918XPN4"/>
<dbReference type="RefSeq" id="WP_189987870.1">
    <property type="nucleotide sequence ID" value="NZ_BMZS01000002.1"/>
</dbReference>
<keyword evidence="3" id="KW-0408">Iron</keyword>
<keyword evidence="7" id="KW-1185">Reference proteome</keyword>
<dbReference type="SMART" id="SM00926">
    <property type="entry name" value="Molybdop_Fe4S4"/>
    <property type="match status" value="1"/>
</dbReference>
<keyword evidence="2" id="KW-0479">Metal-binding</keyword>
<dbReference type="InterPro" id="IPR050612">
    <property type="entry name" value="Prok_Mopterin_Oxidored"/>
</dbReference>
<dbReference type="InterPro" id="IPR009010">
    <property type="entry name" value="Asp_de-COase-like_dom_sf"/>
</dbReference>
<dbReference type="InterPro" id="IPR006657">
    <property type="entry name" value="MoPterin_dinucl-bd_dom"/>
</dbReference>
<dbReference type="GO" id="GO:0043546">
    <property type="term" value="F:molybdopterin cofactor binding"/>
    <property type="evidence" value="ECO:0007669"/>
    <property type="project" value="InterPro"/>
</dbReference>